<dbReference type="KEGG" id="ksk:KSE_63130"/>
<dbReference type="GO" id="GO:0000155">
    <property type="term" value="F:phosphorelay sensor kinase activity"/>
    <property type="evidence" value="ECO:0007669"/>
    <property type="project" value="InterPro"/>
</dbReference>
<keyword evidence="8" id="KW-0902">Two-component regulatory system</keyword>
<evidence type="ECO:0000256" key="6">
    <source>
        <dbReference type="ARBA" id="ARBA00022777"/>
    </source>
</evidence>
<feature type="domain" description="Signal transduction histidine kinase subgroup 3 dimerisation and phosphoacceptor" evidence="12">
    <location>
        <begin position="172"/>
        <end position="235"/>
    </location>
</feature>
<dbReference type="Gene3D" id="3.30.565.10">
    <property type="entry name" value="Histidine kinase-like ATPase, C-terminal domain"/>
    <property type="match status" value="1"/>
</dbReference>
<comment type="catalytic activity">
    <reaction evidence="1">
        <text>ATP + protein L-histidine = ADP + protein N-phospho-L-histidine.</text>
        <dbReference type="EC" id="2.7.13.3"/>
    </reaction>
</comment>
<feature type="compositionally biased region" description="Basic and acidic residues" evidence="9">
    <location>
        <begin position="376"/>
        <end position="385"/>
    </location>
</feature>
<evidence type="ECO:0000313" key="13">
    <source>
        <dbReference type="EMBL" id="BAJ32071.1"/>
    </source>
</evidence>
<dbReference type="GO" id="GO:0005524">
    <property type="term" value="F:ATP binding"/>
    <property type="evidence" value="ECO:0007669"/>
    <property type="project" value="UniProtKB-KW"/>
</dbReference>
<keyword evidence="4" id="KW-0808">Transferase</keyword>
<name>E4N1N7_KITSK</name>
<feature type="transmembrane region" description="Helical" evidence="10">
    <location>
        <begin position="69"/>
        <end position="89"/>
    </location>
</feature>
<keyword evidence="5" id="KW-0547">Nucleotide-binding</keyword>
<dbReference type="InterPro" id="IPR011712">
    <property type="entry name" value="Sig_transdc_His_kin_sub3_dim/P"/>
</dbReference>
<dbReference type="Proteomes" id="UP000007076">
    <property type="component" value="Chromosome"/>
</dbReference>
<evidence type="ECO:0000256" key="10">
    <source>
        <dbReference type="SAM" id="Phobius"/>
    </source>
</evidence>
<dbReference type="PANTHER" id="PTHR24421">
    <property type="entry name" value="NITRATE/NITRITE SENSOR PROTEIN NARX-RELATED"/>
    <property type="match status" value="1"/>
</dbReference>
<feature type="region of interest" description="Disordered" evidence="9">
    <location>
        <begin position="313"/>
        <end position="334"/>
    </location>
</feature>
<keyword evidence="10" id="KW-1133">Transmembrane helix</keyword>
<dbReference type="Gene3D" id="1.20.5.1930">
    <property type="match status" value="1"/>
</dbReference>
<feature type="transmembrane region" description="Helical" evidence="10">
    <location>
        <begin position="110"/>
        <end position="127"/>
    </location>
</feature>
<dbReference type="STRING" id="452652.KSE_63130"/>
<dbReference type="EC" id="2.7.13.3" evidence="2"/>
<dbReference type="SUPFAM" id="SSF55874">
    <property type="entry name" value="ATPase domain of HSP90 chaperone/DNA topoisomerase II/histidine kinase"/>
    <property type="match status" value="1"/>
</dbReference>
<sequence>MGAVNWWRADGRVARGWWVALDGVVAWASAGIAVGGSGYTASLLAGSAVSRVAVAVWFGALLLRRLVPVAALWAGAGATVAVVVAGEPVTNLSLASALPLVVLFRVRPPAAAAVLAALPVPAVLLALAGRPGFPLACALHAVAVAVGVAARRRARARRAAAEERARRLLDEERARMARELHDAVGHAVTVMVTHAGAARLGAADGPPPLRETLARIERVGRGAMGDLDRVLGLLESSPPPPRLEPALRALLADLPPRLSATLELSYPAADLTVSWVELFHQAAREALTNTLRHSTATATTVRLRRTRHGLRLTVTDNGRPAPATSRSSSGRGLASLRRRAAALGGTLTAGPTADQTADQTAGPTTGPTTGPGPDGWRLEVELPWP</sequence>
<dbReference type="InterPro" id="IPR050482">
    <property type="entry name" value="Sensor_HK_TwoCompSys"/>
</dbReference>
<feature type="region of interest" description="Disordered" evidence="9">
    <location>
        <begin position="346"/>
        <end position="385"/>
    </location>
</feature>
<protein>
    <recommendedName>
        <fullName evidence="2">histidine kinase</fullName>
        <ecNumber evidence="2">2.7.13.3</ecNumber>
    </recommendedName>
</protein>
<dbReference type="eggNOG" id="COG4585">
    <property type="taxonomic scope" value="Bacteria"/>
</dbReference>
<keyword evidence="14" id="KW-1185">Reference proteome</keyword>
<accession>E4N1N7</accession>
<proteinExistence type="predicted"/>
<feature type="compositionally biased region" description="Low complexity" evidence="9">
    <location>
        <begin position="323"/>
        <end position="334"/>
    </location>
</feature>
<evidence type="ECO:0000259" key="12">
    <source>
        <dbReference type="Pfam" id="PF07730"/>
    </source>
</evidence>
<feature type="transmembrane region" description="Helical" evidence="10">
    <location>
        <begin position="133"/>
        <end position="150"/>
    </location>
</feature>
<dbReference type="CDD" id="cd16917">
    <property type="entry name" value="HATPase_UhpB-NarQ-NarX-like"/>
    <property type="match status" value="1"/>
</dbReference>
<evidence type="ECO:0000256" key="5">
    <source>
        <dbReference type="ARBA" id="ARBA00022741"/>
    </source>
</evidence>
<dbReference type="InterPro" id="IPR003594">
    <property type="entry name" value="HATPase_dom"/>
</dbReference>
<dbReference type="GO" id="GO:0016020">
    <property type="term" value="C:membrane"/>
    <property type="evidence" value="ECO:0007669"/>
    <property type="project" value="InterPro"/>
</dbReference>
<evidence type="ECO:0000259" key="11">
    <source>
        <dbReference type="Pfam" id="PF02518"/>
    </source>
</evidence>
<dbReference type="GO" id="GO:0046983">
    <property type="term" value="F:protein dimerization activity"/>
    <property type="evidence" value="ECO:0007669"/>
    <property type="project" value="InterPro"/>
</dbReference>
<keyword evidence="3" id="KW-0597">Phosphoprotein</keyword>
<keyword evidence="10" id="KW-0812">Transmembrane</keyword>
<keyword evidence="7" id="KW-0067">ATP-binding</keyword>
<gene>
    <name evidence="13" type="ordered locus">KSE_63130</name>
</gene>
<keyword evidence="6 13" id="KW-0418">Kinase</keyword>
<evidence type="ECO:0000256" key="8">
    <source>
        <dbReference type="ARBA" id="ARBA00023012"/>
    </source>
</evidence>
<evidence type="ECO:0000256" key="1">
    <source>
        <dbReference type="ARBA" id="ARBA00000085"/>
    </source>
</evidence>
<dbReference type="Pfam" id="PF02518">
    <property type="entry name" value="HATPase_c"/>
    <property type="match status" value="1"/>
</dbReference>
<evidence type="ECO:0000256" key="2">
    <source>
        <dbReference type="ARBA" id="ARBA00012438"/>
    </source>
</evidence>
<dbReference type="InterPro" id="IPR036890">
    <property type="entry name" value="HATPase_C_sf"/>
</dbReference>
<evidence type="ECO:0000256" key="9">
    <source>
        <dbReference type="SAM" id="MobiDB-lite"/>
    </source>
</evidence>
<dbReference type="EMBL" id="AP010968">
    <property type="protein sequence ID" value="BAJ32071.1"/>
    <property type="molecule type" value="Genomic_DNA"/>
</dbReference>
<dbReference type="PATRIC" id="fig|452652.3.peg.6332"/>
<feature type="transmembrane region" description="Helical" evidence="10">
    <location>
        <begin position="43"/>
        <end position="63"/>
    </location>
</feature>
<evidence type="ECO:0000313" key="14">
    <source>
        <dbReference type="Proteomes" id="UP000007076"/>
    </source>
</evidence>
<organism evidence="13 14">
    <name type="scientific">Kitasatospora setae (strain ATCC 33774 / DSM 43861 / JCM 3304 / KCC A-0304 / NBRC 14216 / KM-6054)</name>
    <name type="common">Streptomyces setae</name>
    <dbReference type="NCBI Taxonomy" id="452652"/>
    <lineage>
        <taxon>Bacteria</taxon>
        <taxon>Bacillati</taxon>
        <taxon>Actinomycetota</taxon>
        <taxon>Actinomycetes</taxon>
        <taxon>Kitasatosporales</taxon>
        <taxon>Streptomycetaceae</taxon>
        <taxon>Kitasatospora</taxon>
    </lineage>
</organism>
<dbReference type="HOGENOM" id="CLU_000445_20_1_11"/>
<evidence type="ECO:0000256" key="4">
    <source>
        <dbReference type="ARBA" id="ARBA00022679"/>
    </source>
</evidence>
<evidence type="ECO:0000256" key="3">
    <source>
        <dbReference type="ARBA" id="ARBA00022553"/>
    </source>
</evidence>
<keyword evidence="10" id="KW-0472">Membrane</keyword>
<reference evidence="13 14" key="1">
    <citation type="journal article" date="2010" name="DNA Res.">
        <title>Genome sequence of Kitasatospora setae NBRC 14216T: an evolutionary snapshot of the family Streptomycetaceae.</title>
        <authorList>
            <person name="Ichikawa N."/>
            <person name="Oguchi A."/>
            <person name="Ikeda H."/>
            <person name="Ishikawa J."/>
            <person name="Kitani S."/>
            <person name="Watanabe Y."/>
            <person name="Nakamura S."/>
            <person name="Katano Y."/>
            <person name="Kishi E."/>
            <person name="Sasagawa M."/>
            <person name="Ankai A."/>
            <person name="Fukui S."/>
            <person name="Hashimoto Y."/>
            <person name="Kamata S."/>
            <person name="Otoguro M."/>
            <person name="Tanikawa S."/>
            <person name="Nihira T."/>
            <person name="Horinouchi S."/>
            <person name="Ohnishi Y."/>
            <person name="Hayakawa M."/>
            <person name="Kuzuyama T."/>
            <person name="Arisawa A."/>
            <person name="Nomoto F."/>
            <person name="Miura H."/>
            <person name="Takahashi Y."/>
            <person name="Fujita N."/>
        </authorList>
    </citation>
    <scope>NUCLEOTIDE SEQUENCE [LARGE SCALE GENOMIC DNA]</scope>
    <source>
        <strain evidence="14">ATCC 33774 / DSM 43861 / JCM 3304 / KCC A-0304 / NBRC 14216 / KM-6054</strain>
    </source>
</reference>
<dbReference type="Pfam" id="PF07730">
    <property type="entry name" value="HisKA_3"/>
    <property type="match status" value="1"/>
</dbReference>
<dbReference type="PANTHER" id="PTHR24421:SF10">
    <property type="entry name" value="NITRATE_NITRITE SENSOR PROTEIN NARQ"/>
    <property type="match status" value="1"/>
</dbReference>
<dbReference type="AlphaFoldDB" id="E4N1N7"/>
<feature type="compositionally biased region" description="Low complexity" evidence="9">
    <location>
        <begin position="346"/>
        <end position="368"/>
    </location>
</feature>
<evidence type="ECO:0000256" key="7">
    <source>
        <dbReference type="ARBA" id="ARBA00022840"/>
    </source>
</evidence>
<feature type="domain" description="Histidine kinase/HSP90-like ATPase" evidence="11">
    <location>
        <begin position="279"/>
        <end position="352"/>
    </location>
</feature>
<feature type="transmembrane region" description="Helical" evidence="10">
    <location>
        <begin position="16"/>
        <end position="36"/>
    </location>
</feature>